<evidence type="ECO:0000313" key="3">
    <source>
        <dbReference type="Proteomes" id="UP000295509"/>
    </source>
</evidence>
<comment type="caution">
    <text evidence="2">The sequence shown here is derived from an EMBL/GenBank/DDBJ whole genome shotgun (WGS) entry which is preliminary data.</text>
</comment>
<dbReference type="RefSeq" id="WP_134196553.1">
    <property type="nucleotide sequence ID" value="NZ_JBHLUW010000024.1"/>
</dbReference>
<accession>A0A4R8L8H3</accession>
<gene>
    <name evidence="2" type="ORF">BX592_12851</name>
</gene>
<sequence>MNDDRSLPAYPDYDVLEKRDSPSWDEATRAVIGDRIATRDEPAWCSPAEWRVLRALCSIIIPQADEPSGSPSASARQRPPVPLAALVDRKIARGKSDGYRNARLPALQQAWRIGLAAIDDESHHRYHAAFADLEEPARVRIVHAMEHGTLTRDAWQSMPSKLFFSQRVLHDICTTYYAHPSAWSDIGFGGPANPRGYVRMVFNRRDPWEAKEAAADAATQNTPRNRAPEKHRAR</sequence>
<feature type="region of interest" description="Disordered" evidence="1">
    <location>
        <begin position="210"/>
        <end position="234"/>
    </location>
</feature>
<reference evidence="2 3" key="1">
    <citation type="submission" date="2019-03" db="EMBL/GenBank/DDBJ databases">
        <title>Genomic Encyclopedia of Type Strains, Phase III (KMG-III): the genomes of soil and plant-associated and newly described type strains.</title>
        <authorList>
            <person name="Whitman W."/>
        </authorList>
    </citation>
    <scope>NUCLEOTIDE SEQUENCE [LARGE SCALE GENOMIC DNA]</scope>
    <source>
        <strain evidence="2 3">LMG 29544</strain>
    </source>
</reference>
<dbReference type="InterPro" id="IPR027056">
    <property type="entry name" value="Gluconate_2DH_su3"/>
</dbReference>
<dbReference type="AlphaFoldDB" id="A0A4R8L8H3"/>
<dbReference type="Pfam" id="PF13618">
    <property type="entry name" value="Gluconate_2-dh3"/>
    <property type="match status" value="1"/>
</dbReference>
<evidence type="ECO:0000256" key="1">
    <source>
        <dbReference type="SAM" id="MobiDB-lite"/>
    </source>
</evidence>
<name>A0A4R8L8H3_9BURK</name>
<dbReference type="EMBL" id="SORE01000028">
    <property type="protein sequence ID" value="TDY39047.1"/>
    <property type="molecule type" value="Genomic_DNA"/>
</dbReference>
<organism evidence="2 3">
    <name type="scientific">Paraburkholderia rhizosphaerae</name>
    <dbReference type="NCBI Taxonomy" id="480658"/>
    <lineage>
        <taxon>Bacteria</taxon>
        <taxon>Pseudomonadati</taxon>
        <taxon>Pseudomonadota</taxon>
        <taxon>Betaproteobacteria</taxon>
        <taxon>Burkholderiales</taxon>
        <taxon>Burkholderiaceae</taxon>
        <taxon>Paraburkholderia</taxon>
    </lineage>
</organism>
<keyword evidence="3" id="KW-1185">Reference proteome</keyword>
<proteinExistence type="predicted"/>
<protein>
    <submittedName>
        <fullName evidence="2">Gluconate 2-dehydrogenase subunit 3-like protein</fullName>
    </submittedName>
</protein>
<evidence type="ECO:0000313" key="2">
    <source>
        <dbReference type="EMBL" id="TDY39047.1"/>
    </source>
</evidence>
<dbReference type="Proteomes" id="UP000295509">
    <property type="component" value="Unassembled WGS sequence"/>
</dbReference>
<dbReference type="OrthoDB" id="63962at2"/>